<dbReference type="FunFam" id="2.60.40.10:FF:001851">
    <property type="entry name" value="Peroxidasin"/>
    <property type="match status" value="1"/>
</dbReference>
<comment type="cofactor">
    <cofactor evidence="1">
        <name>heme b</name>
        <dbReference type="ChEBI" id="CHEBI:60344"/>
    </cofactor>
</comment>
<dbReference type="GO" id="GO:0006979">
    <property type="term" value="P:response to oxidative stress"/>
    <property type="evidence" value="ECO:0007669"/>
    <property type="project" value="InterPro"/>
</dbReference>
<reference evidence="33" key="1">
    <citation type="submission" date="2021-12" db="EMBL/GenBank/DDBJ databases">
        <authorList>
            <person name="King R."/>
        </authorList>
    </citation>
    <scope>NUCLEOTIDE SEQUENCE</scope>
</reference>
<dbReference type="GO" id="GO:0046872">
    <property type="term" value="F:metal ion binding"/>
    <property type="evidence" value="ECO:0007669"/>
    <property type="project" value="UniProtKB-KW"/>
</dbReference>
<dbReference type="InterPro" id="IPR007110">
    <property type="entry name" value="Ig-like_dom"/>
</dbReference>
<feature type="domain" description="Ig-like" evidence="32">
    <location>
        <begin position="237"/>
        <end position="323"/>
    </location>
</feature>
<comment type="subcellular location">
    <subcellularLocation>
        <location evidence="3">Cell membrane</location>
    </subcellularLocation>
    <subcellularLocation>
        <location evidence="2">Membrane</location>
        <topology evidence="2">Single-pass membrane protein</topology>
    </subcellularLocation>
    <subcellularLocation>
        <location evidence="4">Secreted</location>
    </subcellularLocation>
</comment>
<keyword evidence="34" id="KW-1185">Reference proteome</keyword>
<dbReference type="InterPro" id="IPR013783">
    <property type="entry name" value="Ig-like_fold"/>
</dbReference>
<feature type="signal peptide" evidence="31">
    <location>
        <begin position="1"/>
        <end position="21"/>
    </location>
</feature>
<dbReference type="Pfam" id="PF07679">
    <property type="entry name" value="I-set"/>
    <property type="match status" value="3"/>
</dbReference>
<dbReference type="PROSITE" id="PS50835">
    <property type="entry name" value="IG_LIKE"/>
    <property type="match status" value="4"/>
</dbReference>
<dbReference type="SMART" id="SM00369">
    <property type="entry name" value="LRR_TYP"/>
    <property type="match status" value="5"/>
</dbReference>
<evidence type="ECO:0000256" key="14">
    <source>
        <dbReference type="ARBA" id="ARBA00022837"/>
    </source>
</evidence>
<keyword evidence="15" id="KW-1133">Transmembrane helix</keyword>
<dbReference type="Pfam" id="PF13927">
    <property type="entry name" value="Ig_3"/>
    <property type="match status" value="1"/>
</dbReference>
<protein>
    <recommendedName>
        <fullName evidence="28">Cell adhesion molecule-related/down-regulated by oncogenes</fullName>
    </recommendedName>
</protein>
<dbReference type="PANTHER" id="PTHR11475">
    <property type="entry name" value="OXIDASE/PEROXIDASE"/>
    <property type="match status" value="1"/>
</dbReference>
<dbReference type="InterPro" id="IPR003591">
    <property type="entry name" value="Leu-rich_rpt_typical-subtyp"/>
</dbReference>
<dbReference type="EMBL" id="OV121132">
    <property type="protein sequence ID" value="CAH0547883.1"/>
    <property type="molecule type" value="Genomic_DNA"/>
</dbReference>
<evidence type="ECO:0000256" key="20">
    <source>
        <dbReference type="ARBA" id="ARBA00023180"/>
    </source>
</evidence>
<organism evidence="33 34">
    <name type="scientific">Brassicogethes aeneus</name>
    <name type="common">Rape pollen beetle</name>
    <name type="synonym">Meligethes aeneus</name>
    <dbReference type="NCBI Taxonomy" id="1431903"/>
    <lineage>
        <taxon>Eukaryota</taxon>
        <taxon>Metazoa</taxon>
        <taxon>Ecdysozoa</taxon>
        <taxon>Arthropoda</taxon>
        <taxon>Hexapoda</taxon>
        <taxon>Insecta</taxon>
        <taxon>Pterygota</taxon>
        <taxon>Neoptera</taxon>
        <taxon>Endopterygota</taxon>
        <taxon>Coleoptera</taxon>
        <taxon>Polyphaga</taxon>
        <taxon>Cucujiformia</taxon>
        <taxon>Nitidulidae</taxon>
        <taxon>Meligethinae</taxon>
        <taxon>Brassicogethes</taxon>
    </lineage>
</organism>
<name>A0A9P0FAI5_BRAAE</name>
<evidence type="ECO:0000256" key="3">
    <source>
        <dbReference type="ARBA" id="ARBA00004236"/>
    </source>
</evidence>
<dbReference type="InterPro" id="IPR000372">
    <property type="entry name" value="LRRNT"/>
</dbReference>
<comment type="catalytic activity">
    <reaction evidence="23">
        <text>L-lysyl-[collagen] + L-methionyl-[collagen] + H2O2 = [collagen]-L-lysyl-N-S-L-methionyl-[collagen] + 2 H2O + H(+)</text>
        <dbReference type="Rhea" id="RHEA:66020"/>
        <dbReference type="Rhea" id="RHEA-COMP:12751"/>
        <dbReference type="Rhea" id="RHEA-COMP:16949"/>
        <dbReference type="Rhea" id="RHEA-COMP:16951"/>
        <dbReference type="ChEBI" id="CHEBI:15377"/>
        <dbReference type="ChEBI" id="CHEBI:15378"/>
        <dbReference type="ChEBI" id="CHEBI:16044"/>
        <dbReference type="ChEBI" id="CHEBI:16240"/>
        <dbReference type="ChEBI" id="CHEBI:29969"/>
        <dbReference type="ChEBI" id="CHEBI:166867"/>
    </reaction>
    <physiologicalReaction direction="left-to-right" evidence="23">
        <dbReference type="Rhea" id="RHEA:66021"/>
    </physiologicalReaction>
</comment>
<dbReference type="GO" id="GO:0004601">
    <property type="term" value="F:peroxidase activity"/>
    <property type="evidence" value="ECO:0007669"/>
    <property type="project" value="UniProtKB-KW"/>
</dbReference>
<dbReference type="FunFam" id="1.10.640.10:FF:000001">
    <property type="entry name" value="Peroxidasin homolog"/>
    <property type="match status" value="1"/>
</dbReference>
<dbReference type="PANTHER" id="PTHR11475:SF58">
    <property type="entry name" value="PEROXIDASIN"/>
    <property type="match status" value="1"/>
</dbReference>
<dbReference type="SUPFAM" id="SSF48726">
    <property type="entry name" value="Immunoglobulin"/>
    <property type="match status" value="4"/>
</dbReference>
<keyword evidence="16" id="KW-0560">Oxidoreductase</keyword>
<dbReference type="CDD" id="cd09826">
    <property type="entry name" value="peroxidasin_like"/>
    <property type="match status" value="1"/>
</dbReference>
<evidence type="ECO:0000256" key="5">
    <source>
        <dbReference type="ARBA" id="ARBA00022475"/>
    </source>
</evidence>
<keyword evidence="18" id="KW-0472">Membrane</keyword>
<evidence type="ECO:0000256" key="21">
    <source>
        <dbReference type="ARBA" id="ARBA00023319"/>
    </source>
</evidence>
<evidence type="ECO:0000256" key="24">
    <source>
        <dbReference type="ARBA" id="ARBA00048396"/>
    </source>
</evidence>
<dbReference type="GO" id="GO:0005886">
    <property type="term" value="C:plasma membrane"/>
    <property type="evidence" value="ECO:0007669"/>
    <property type="project" value="UniProtKB-SubCell"/>
</dbReference>
<dbReference type="GO" id="GO:0020037">
    <property type="term" value="F:heme binding"/>
    <property type="evidence" value="ECO:0007669"/>
    <property type="project" value="InterPro"/>
</dbReference>
<keyword evidence="14" id="KW-0106">Calcium</keyword>
<feature type="domain" description="Ig-like" evidence="32">
    <location>
        <begin position="341"/>
        <end position="427"/>
    </location>
</feature>
<evidence type="ECO:0000256" key="26">
    <source>
        <dbReference type="ARBA" id="ARBA00049501"/>
    </source>
</evidence>
<evidence type="ECO:0000256" key="28">
    <source>
        <dbReference type="ARBA" id="ARBA00069893"/>
    </source>
</evidence>
<dbReference type="PROSITE" id="PS50292">
    <property type="entry name" value="PEROXIDASE_3"/>
    <property type="match status" value="1"/>
</dbReference>
<evidence type="ECO:0000256" key="18">
    <source>
        <dbReference type="ARBA" id="ARBA00023136"/>
    </source>
</evidence>
<feature type="chain" id="PRO_5040461877" description="Cell adhesion molecule-related/down-regulated by oncogenes" evidence="31">
    <location>
        <begin position="22"/>
        <end position="1384"/>
    </location>
</feature>
<sequence>MWRVLFAVVLGVLCLLNECGAQRKNYSNLRCPKSCFCFKTTVRCMKLSLLEVPKVPIQTITLDLRFNKIKEVTPGTFKGHRDLKSILLNNNLLTGIKNGTFEGLHNLQYLYLYKNRIKHVEPGAFHGLLKLERLYLQNNDLQVLQPGIFSNLPSLDRLNLYNNHISHIPPKTFDNLPRLTKLRLDHNALICDCELLWFAKMLNNNEIQGSAHCKYPSEMYGKALNEMDVKDFHCKPPEIMEGPHDIEISWGKTAVFTCKVKSDTQANVIWMKDQEELGNNDKYKIMENGTLMIENSDESDGGKYECMVKNPEGEVKSRPARMIVVRREAEVVTQGYNSYSPKIIVPPETIETTPGNHEVTLRCEATGFPQPTISWSKNRVRLSPSSKHNILNDGRLIIRPVEDSDYGTYRCDASNYNGRESAEADVIINVSPRFTVNPENQEVDVGKTVRLECVATGSPSPQITWFKGDQRVNPDHHLKIFDGTLEIFDAQLQDSGLYICEARNSLGYSEVSAKLAVQPPVESKKPKLIYKPYNMEALIGSTIELPCKADGDPTPGIQWSKDGQTMQRTGRFRVSLDGNLYIYKLALEDQGRYECSAINDRGRDTASGYVTVKENNNPNDFGIGDKFVKVAFQEATGEIDKAINNTIDNLFHKKGPHSSSELFRLIRYPDAPARELARAAEIYERTLLNVRKHVEKGTHMDNPTDFKYREILSKDHLDLVAKLSGCTTHRLTRNCSDMCFHSKYRSIDGTCNNLQNPTWGASLTGFRRILKPIYEDGFTTPIGWDKSRKYFGYPKPSSRLVSTSLIATKKITADNEITHMVMQWGQFLDHDLDHSLPSVSSESYDGIDCKKSCDYAAPCYPMDVPPNDPRVTNRRCIDFVRTSAICGSGMTSIFFDEIQPREQINQLTSYIDASQVYGFSEELAKDLRDLNADGGRLKEGVIFPERKPLLPYAAGPEMDCRRNLSESASINCFLAGDIRANEQSGLIAMHTLWMREHNRIARELKYLNPQWDSDMLYYESRKIVGAVMQHITYKHWLPFIIGDQGMKILGEYREYNPRLNPSISNVFATAALRFGHTLINPILHRLDWNFKPIKEGNLPLHKAFFSPWRVVEEGGVDPLLRGLYTIAAKMKKPDENLNEDLTERLFETAHAVALDLAATNIHRSRDHAIPGYLEFRKFCNMSPAESIEDLKGEISDGNVRRKLQELYGHPGNIDVWVGGILEDPVPGGRVGPLFQCLLIEQFRRLRDGDRFYYENPSVFKPEQLTQIKEYTLARVLCDNGDNITRVSRNAFVLPELQGGYTECSKIPRADLRIWSECCSDCRYSGQLNTISRLNARRNRRDISYKDEPLIGNLHPLENEVNTLKSKIKDLEKAMSEIKEQLNRN</sequence>
<dbReference type="InterPro" id="IPR019791">
    <property type="entry name" value="Haem_peroxidase_animal"/>
</dbReference>
<keyword evidence="5" id="KW-1003">Cell membrane</keyword>
<evidence type="ECO:0000256" key="6">
    <source>
        <dbReference type="ARBA" id="ARBA00022525"/>
    </source>
</evidence>
<evidence type="ECO:0000256" key="29">
    <source>
        <dbReference type="PIRSR" id="PIRSR619791-2"/>
    </source>
</evidence>
<comment type="catalytic activity">
    <reaction evidence="24">
        <text>L-lysyl-[collagen] + L-methionyl-[collagen] + hypobromite = [collagen]-L-lysyl-N-S-L-methionyl-[collagen] + bromide + H2O + H(+)</text>
        <dbReference type="Rhea" id="RHEA:66024"/>
        <dbReference type="Rhea" id="RHEA-COMP:12751"/>
        <dbReference type="Rhea" id="RHEA-COMP:16949"/>
        <dbReference type="Rhea" id="RHEA-COMP:16951"/>
        <dbReference type="ChEBI" id="CHEBI:15377"/>
        <dbReference type="ChEBI" id="CHEBI:15378"/>
        <dbReference type="ChEBI" id="CHEBI:15858"/>
        <dbReference type="ChEBI" id="CHEBI:16044"/>
        <dbReference type="ChEBI" id="CHEBI:29250"/>
        <dbReference type="ChEBI" id="CHEBI:29969"/>
        <dbReference type="ChEBI" id="CHEBI:166867"/>
    </reaction>
    <physiologicalReaction direction="left-to-right" evidence="24">
        <dbReference type="Rhea" id="RHEA:66025"/>
    </physiologicalReaction>
</comment>
<dbReference type="SMART" id="SM00408">
    <property type="entry name" value="IGc2"/>
    <property type="match status" value="4"/>
</dbReference>
<dbReference type="PROSITE" id="PS51450">
    <property type="entry name" value="LRR"/>
    <property type="match status" value="2"/>
</dbReference>
<evidence type="ECO:0000256" key="2">
    <source>
        <dbReference type="ARBA" id="ARBA00004167"/>
    </source>
</evidence>
<dbReference type="InterPro" id="IPR013098">
    <property type="entry name" value="Ig_I-set"/>
</dbReference>
<keyword evidence="12 31" id="KW-0732">Signal</keyword>
<keyword evidence="8" id="KW-0433">Leucine-rich repeat</keyword>
<dbReference type="SMART" id="SM00082">
    <property type="entry name" value="LRRCT"/>
    <property type="match status" value="1"/>
</dbReference>
<dbReference type="FunFam" id="2.60.40.10:FF:000273">
    <property type="entry name" value="contactin-3 isoform X1"/>
    <property type="match status" value="1"/>
</dbReference>
<proteinExistence type="inferred from homology"/>
<evidence type="ECO:0000256" key="16">
    <source>
        <dbReference type="ARBA" id="ARBA00023002"/>
    </source>
</evidence>
<evidence type="ECO:0000256" key="19">
    <source>
        <dbReference type="ARBA" id="ARBA00023157"/>
    </source>
</evidence>
<evidence type="ECO:0000313" key="33">
    <source>
        <dbReference type="EMBL" id="CAH0547883.1"/>
    </source>
</evidence>
<keyword evidence="9 29" id="KW-0349">Heme</keyword>
<dbReference type="Pfam" id="PF13855">
    <property type="entry name" value="LRR_8"/>
    <property type="match status" value="1"/>
</dbReference>
<dbReference type="InterPro" id="IPR003598">
    <property type="entry name" value="Ig_sub2"/>
</dbReference>
<dbReference type="InterPro" id="IPR036179">
    <property type="entry name" value="Ig-like_dom_sf"/>
</dbReference>
<dbReference type="SMART" id="SM00013">
    <property type="entry name" value="LRRNT"/>
    <property type="match status" value="1"/>
</dbReference>
<gene>
    <name evidence="33" type="ORF">MELIAE_LOCUS1779</name>
</gene>
<evidence type="ECO:0000256" key="22">
    <source>
        <dbReference type="ARBA" id="ARBA00047544"/>
    </source>
</evidence>
<dbReference type="GO" id="GO:0005615">
    <property type="term" value="C:extracellular space"/>
    <property type="evidence" value="ECO:0007669"/>
    <property type="project" value="TreeGrafter"/>
</dbReference>
<comment type="similarity">
    <text evidence="27">Belongs to the peroxidase family. XPO subfamily.</text>
</comment>
<accession>A0A9P0FAI5</accession>
<dbReference type="Gene3D" id="3.80.10.10">
    <property type="entry name" value="Ribonuclease Inhibitor"/>
    <property type="match status" value="1"/>
</dbReference>
<dbReference type="InterPro" id="IPR000483">
    <property type="entry name" value="Cys-rich_flank_reg_C"/>
</dbReference>
<dbReference type="Pfam" id="PF00560">
    <property type="entry name" value="LRR_1"/>
    <property type="match status" value="1"/>
</dbReference>
<dbReference type="SUPFAM" id="SSF48113">
    <property type="entry name" value="Heme-dependent peroxidases"/>
    <property type="match status" value="1"/>
</dbReference>
<dbReference type="FunFam" id="2.60.40.10:FF:000107">
    <property type="entry name" value="Myosin, light chain kinase a"/>
    <property type="match status" value="1"/>
</dbReference>
<feature type="domain" description="Ig-like" evidence="32">
    <location>
        <begin position="526"/>
        <end position="611"/>
    </location>
</feature>
<dbReference type="InterPro" id="IPR001611">
    <property type="entry name" value="Leu-rich_rpt"/>
</dbReference>
<keyword evidence="20" id="KW-0325">Glycoprotein</keyword>
<feature type="binding site" description="axial binding residue" evidence="29">
    <location>
        <position position="1076"/>
    </location>
    <ligand>
        <name>heme b</name>
        <dbReference type="ChEBI" id="CHEBI:60344"/>
    </ligand>
    <ligandPart>
        <name>Fe</name>
        <dbReference type="ChEBI" id="CHEBI:18248"/>
    </ligandPart>
</feature>
<dbReference type="InterPro" id="IPR003599">
    <property type="entry name" value="Ig_sub"/>
</dbReference>
<dbReference type="FunFam" id="2.60.40.10:FF:000032">
    <property type="entry name" value="palladin isoform X1"/>
    <property type="match status" value="1"/>
</dbReference>
<evidence type="ECO:0000256" key="7">
    <source>
        <dbReference type="ARBA" id="ARBA00022559"/>
    </source>
</evidence>
<dbReference type="InterPro" id="IPR034824">
    <property type="entry name" value="Peroxidasin_peroxidase"/>
</dbReference>
<dbReference type="Gene3D" id="2.60.40.10">
    <property type="entry name" value="Immunoglobulins"/>
    <property type="match status" value="4"/>
</dbReference>
<evidence type="ECO:0000256" key="4">
    <source>
        <dbReference type="ARBA" id="ARBA00004613"/>
    </source>
</evidence>
<comment type="catalytic activity">
    <reaction evidence="26">
        <text>hypobromite + L-tyrosyl-[protein] + H(+) = 3-bromo-L-tyrosyl-[protein] + H2O</text>
        <dbReference type="Rhea" id="RHEA:69356"/>
        <dbReference type="Rhea" id="RHEA-COMP:10136"/>
        <dbReference type="Rhea" id="RHEA-COMP:17686"/>
        <dbReference type="ChEBI" id="CHEBI:15377"/>
        <dbReference type="ChEBI" id="CHEBI:15378"/>
        <dbReference type="ChEBI" id="CHEBI:29250"/>
        <dbReference type="ChEBI" id="CHEBI:46858"/>
        <dbReference type="ChEBI" id="CHEBI:183512"/>
    </reaction>
    <physiologicalReaction direction="left-to-right" evidence="26">
        <dbReference type="Rhea" id="RHEA:69357"/>
    </physiologicalReaction>
</comment>
<dbReference type="Gene3D" id="1.10.640.10">
    <property type="entry name" value="Haem peroxidase domain superfamily, animal type"/>
    <property type="match status" value="1"/>
</dbReference>
<dbReference type="SMART" id="SM00409">
    <property type="entry name" value="IG"/>
    <property type="match status" value="4"/>
</dbReference>
<dbReference type="Pfam" id="PF03098">
    <property type="entry name" value="An_peroxidase"/>
    <property type="match status" value="1"/>
</dbReference>
<dbReference type="SUPFAM" id="SSF52058">
    <property type="entry name" value="L domain-like"/>
    <property type="match status" value="1"/>
</dbReference>
<evidence type="ECO:0000256" key="17">
    <source>
        <dbReference type="ARBA" id="ARBA00023004"/>
    </source>
</evidence>
<evidence type="ECO:0000256" key="25">
    <source>
        <dbReference type="ARBA" id="ARBA00048887"/>
    </source>
</evidence>
<keyword evidence="10" id="KW-0812">Transmembrane</keyword>
<evidence type="ECO:0000256" key="11">
    <source>
        <dbReference type="ARBA" id="ARBA00022723"/>
    </source>
</evidence>
<comment type="catalytic activity">
    <reaction evidence="25">
        <text>L-tyrosyl-[protein] + bromide + H2O2 + H(+) = 3-bromo-L-tyrosyl-[protein] + 2 H2O</text>
        <dbReference type="Rhea" id="RHEA:69360"/>
        <dbReference type="Rhea" id="RHEA-COMP:10136"/>
        <dbReference type="Rhea" id="RHEA-COMP:17686"/>
        <dbReference type="ChEBI" id="CHEBI:15377"/>
        <dbReference type="ChEBI" id="CHEBI:15378"/>
        <dbReference type="ChEBI" id="CHEBI:15858"/>
        <dbReference type="ChEBI" id="CHEBI:16240"/>
        <dbReference type="ChEBI" id="CHEBI:46858"/>
        <dbReference type="ChEBI" id="CHEBI:183512"/>
    </reaction>
    <physiologicalReaction direction="left-to-right" evidence="25">
        <dbReference type="Rhea" id="RHEA:69361"/>
    </physiologicalReaction>
</comment>
<keyword evidence="21" id="KW-0393">Immunoglobulin domain</keyword>
<evidence type="ECO:0000256" key="10">
    <source>
        <dbReference type="ARBA" id="ARBA00022692"/>
    </source>
</evidence>
<evidence type="ECO:0000256" key="13">
    <source>
        <dbReference type="ARBA" id="ARBA00022737"/>
    </source>
</evidence>
<keyword evidence="6" id="KW-0964">Secreted</keyword>
<comment type="catalytic activity">
    <reaction evidence="22">
        <text>bromide + H2O2 = hypobromite + H2O</text>
        <dbReference type="Rhea" id="RHEA:66016"/>
        <dbReference type="ChEBI" id="CHEBI:15377"/>
        <dbReference type="ChEBI" id="CHEBI:15858"/>
        <dbReference type="ChEBI" id="CHEBI:16240"/>
        <dbReference type="ChEBI" id="CHEBI:29250"/>
    </reaction>
    <physiologicalReaction direction="left-to-right" evidence="22">
        <dbReference type="Rhea" id="RHEA:66017"/>
    </physiologicalReaction>
</comment>
<evidence type="ECO:0000259" key="32">
    <source>
        <dbReference type="PROSITE" id="PS50835"/>
    </source>
</evidence>
<keyword evidence="30" id="KW-0175">Coiled coil</keyword>
<dbReference type="InterPro" id="IPR010255">
    <property type="entry name" value="Haem_peroxidase_sf"/>
</dbReference>
<evidence type="ECO:0000256" key="8">
    <source>
        <dbReference type="ARBA" id="ARBA00022614"/>
    </source>
</evidence>
<evidence type="ECO:0000256" key="30">
    <source>
        <dbReference type="SAM" id="Coils"/>
    </source>
</evidence>
<evidence type="ECO:0000256" key="9">
    <source>
        <dbReference type="ARBA" id="ARBA00022617"/>
    </source>
</evidence>
<evidence type="ECO:0000256" key="1">
    <source>
        <dbReference type="ARBA" id="ARBA00001970"/>
    </source>
</evidence>
<dbReference type="InterPro" id="IPR032675">
    <property type="entry name" value="LRR_dom_sf"/>
</dbReference>
<dbReference type="InterPro" id="IPR037120">
    <property type="entry name" value="Haem_peroxidase_sf_animal"/>
</dbReference>
<evidence type="ECO:0000313" key="34">
    <source>
        <dbReference type="Proteomes" id="UP001154078"/>
    </source>
</evidence>
<dbReference type="OrthoDB" id="823504at2759"/>
<keyword evidence="11 29" id="KW-0479">Metal-binding</keyword>
<keyword evidence="17 29" id="KW-0408">Iron</keyword>
<keyword evidence="19" id="KW-1015">Disulfide bond</keyword>
<keyword evidence="13" id="KW-0677">Repeat</keyword>
<dbReference type="PRINTS" id="PR00457">
    <property type="entry name" value="ANPEROXIDASE"/>
</dbReference>
<evidence type="ECO:0000256" key="12">
    <source>
        <dbReference type="ARBA" id="ARBA00022729"/>
    </source>
</evidence>
<evidence type="ECO:0000256" key="23">
    <source>
        <dbReference type="ARBA" id="ARBA00047610"/>
    </source>
</evidence>
<dbReference type="Proteomes" id="UP001154078">
    <property type="component" value="Chromosome 1"/>
</dbReference>
<evidence type="ECO:0000256" key="27">
    <source>
        <dbReference type="ARBA" id="ARBA00061342"/>
    </source>
</evidence>
<keyword evidence="7" id="KW-0575">Peroxidase</keyword>
<evidence type="ECO:0000256" key="15">
    <source>
        <dbReference type="ARBA" id="ARBA00022989"/>
    </source>
</evidence>
<feature type="coiled-coil region" evidence="30">
    <location>
        <begin position="1353"/>
        <end position="1383"/>
    </location>
</feature>
<feature type="domain" description="Ig-like" evidence="32">
    <location>
        <begin position="432"/>
        <end position="516"/>
    </location>
</feature>
<evidence type="ECO:0000256" key="31">
    <source>
        <dbReference type="SAM" id="SignalP"/>
    </source>
</evidence>